<dbReference type="GO" id="GO:0006105">
    <property type="term" value="P:succinate metabolic process"/>
    <property type="evidence" value="ECO:0007669"/>
    <property type="project" value="TreeGrafter"/>
</dbReference>
<dbReference type="RefSeq" id="WP_069121670.1">
    <property type="nucleotide sequence ID" value="NZ_MARB01000004.1"/>
</dbReference>
<dbReference type="AlphaFoldDB" id="A0A7Z0VPA3"/>
<comment type="caution">
    <text evidence="6">The sequence shown here is derived from an EMBL/GenBank/DDBJ whole genome shotgun (WGS) entry which is preliminary data.</text>
</comment>
<evidence type="ECO:0000256" key="2">
    <source>
        <dbReference type="ARBA" id="ARBA00008571"/>
    </source>
</evidence>
<evidence type="ECO:0000256" key="5">
    <source>
        <dbReference type="ARBA" id="ARBA00023186"/>
    </source>
</evidence>
<dbReference type="Proteomes" id="UP000094769">
    <property type="component" value="Unassembled WGS sequence"/>
</dbReference>
<gene>
    <name evidence="6" type="primary">cptB</name>
    <name evidence="6" type="ORF">CODIS_09100</name>
</gene>
<sequence>MNIQDSDLSNIDRLRWQCRRGMLELDVLLEAFLEQHYSELSPRLQRLFIQLLGFPDPVIHAWCVGGEPPDDEEFSELIAAIRETSAC</sequence>
<dbReference type="PANTHER" id="PTHR39585:SF1">
    <property type="entry name" value="FAD ASSEMBLY FACTOR SDHE"/>
    <property type="match status" value="1"/>
</dbReference>
<comment type="subcellular location">
    <subcellularLocation>
        <location evidence="1">Cytoplasm</location>
    </subcellularLocation>
</comment>
<evidence type="ECO:0000313" key="6">
    <source>
        <dbReference type="EMBL" id="ODJ88816.1"/>
    </source>
</evidence>
<accession>A0A7Z0VPA3</accession>
<keyword evidence="5" id="KW-0143">Chaperone</keyword>
<protein>
    <recommendedName>
        <fullName evidence="3">FAD assembly factor SdhE</fullName>
    </recommendedName>
</protein>
<keyword evidence="4" id="KW-0963">Cytoplasm</keyword>
<dbReference type="InterPro" id="IPR036714">
    <property type="entry name" value="SDH_sf"/>
</dbReference>
<evidence type="ECO:0000313" key="7">
    <source>
        <dbReference type="Proteomes" id="UP000094769"/>
    </source>
</evidence>
<proteinExistence type="inferred from homology"/>
<comment type="similarity">
    <text evidence="2">Belongs to the SdhE FAD assembly factor family.</text>
</comment>
<dbReference type="InterPro" id="IPR005631">
    <property type="entry name" value="SDH"/>
</dbReference>
<dbReference type="EMBL" id="MARB01000004">
    <property type="protein sequence ID" value="ODJ88816.1"/>
    <property type="molecule type" value="Genomic_DNA"/>
</dbReference>
<dbReference type="PANTHER" id="PTHR39585">
    <property type="entry name" value="FAD ASSEMBLY FACTOR SDHE"/>
    <property type="match status" value="1"/>
</dbReference>
<name>A0A7Z0VPA3_9GAMM</name>
<keyword evidence="7" id="KW-1185">Reference proteome</keyword>
<dbReference type="SUPFAM" id="SSF109910">
    <property type="entry name" value="YgfY-like"/>
    <property type="match status" value="1"/>
</dbReference>
<reference evidence="6 7" key="1">
    <citation type="submission" date="2016-06" db="EMBL/GenBank/DDBJ databases">
        <title>Genome sequence of endosymbiont of Candidatus Endolucinida thiodiazotropha.</title>
        <authorList>
            <person name="Poehlein A."/>
            <person name="Koenig S."/>
            <person name="Heiden S.E."/>
            <person name="Thuermer A."/>
            <person name="Voget S."/>
            <person name="Daniel R."/>
            <person name="Markert S."/>
            <person name="Gros O."/>
            <person name="Schweder T."/>
        </authorList>
    </citation>
    <scope>NUCLEOTIDE SEQUENCE [LARGE SCALE GENOMIC DNA]</scope>
    <source>
        <strain evidence="6 7">COS</strain>
    </source>
</reference>
<evidence type="ECO:0000256" key="1">
    <source>
        <dbReference type="ARBA" id="ARBA00004496"/>
    </source>
</evidence>
<dbReference type="GO" id="GO:0005737">
    <property type="term" value="C:cytoplasm"/>
    <property type="evidence" value="ECO:0007669"/>
    <property type="project" value="UniProtKB-SubCell"/>
</dbReference>
<evidence type="ECO:0000256" key="4">
    <source>
        <dbReference type="ARBA" id="ARBA00022490"/>
    </source>
</evidence>
<dbReference type="Gene3D" id="1.10.150.250">
    <property type="entry name" value="Flavinator of succinate dehydrogenase"/>
    <property type="match status" value="1"/>
</dbReference>
<dbReference type="OrthoDB" id="9180899at2"/>
<organism evidence="6 7">
    <name type="scientific">Candidatus Thiodiazotropha endolucinida</name>
    <dbReference type="NCBI Taxonomy" id="1655433"/>
    <lineage>
        <taxon>Bacteria</taxon>
        <taxon>Pseudomonadati</taxon>
        <taxon>Pseudomonadota</taxon>
        <taxon>Gammaproteobacteria</taxon>
        <taxon>Chromatiales</taxon>
        <taxon>Sedimenticolaceae</taxon>
        <taxon>Candidatus Thiodiazotropha</taxon>
    </lineage>
</organism>
<dbReference type="InterPro" id="IPR050531">
    <property type="entry name" value="SdhE_FAD_assembly_factor"/>
</dbReference>
<evidence type="ECO:0000256" key="3">
    <source>
        <dbReference type="ARBA" id="ARBA00019418"/>
    </source>
</evidence>
<dbReference type="Pfam" id="PF03937">
    <property type="entry name" value="Sdh5"/>
    <property type="match status" value="1"/>
</dbReference>